<dbReference type="EMBL" id="JAMSHJ010000005">
    <property type="protein sequence ID" value="KAI5409858.1"/>
    <property type="molecule type" value="Genomic_DNA"/>
</dbReference>
<evidence type="ECO:0008006" key="6">
    <source>
        <dbReference type="Google" id="ProtNLM"/>
    </source>
</evidence>
<keyword evidence="5" id="KW-1185">Reference proteome</keyword>
<dbReference type="PANTHER" id="PTHR24015">
    <property type="entry name" value="OS07G0578800 PROTEIN-RELATED"/>
    <property type="match status" value="1"/>
</dbReference>
<dbReference type="InterPro" id="IPR002885">
    <property type="entry name" value="PPR_rpt"/>
</dbReference>
<reference evidence="4 5" key="1">
    <citation type="journal article" date="2022" name="Nat. Genet.">
        <title>Improved pea reference genome and pan-genome highlight genomic features and evolutionary characteristics.</title>
        <authorList>
            <person name="Yang T."/>
            <person name="Liu R."/>
            <person name="Luo Y."/>
            <person name="Hu S."/>
            <person name="Wang D."/>
            <person name="Wang C."/>
            <person name="Pandey M.K."/>
            <person name="Ge S."/>
            <person name="Xu Q."/>
            <person name="Li N."/>
            <person name="Li G."/>
            <person name="Huang Y."/>
            <person name="Saxena R.K."/>
            <person name="Ji Y."/>
            <person name="Li M."/>
            <person name="Yan X."/>
            <person name="He Y."/>
            <person name="Liu Y."/>
            <person name="Wang X."/>
            <person name="Xiang C."/>
            <person name="Varshney R.K."/>
            <person name="Ding H."/>
            <person name="Gao S."/>
            <person name="Zong X."/>
        </authorList>
    </citation>
    <scope>NUCLEOTIDE SEQUENCE [LARGE SCALE GENOMIC DNA]</scope>
    <source>
        <strain evidence="4 5">cv. Zhongwan 6</strain>
    </source>
</reference>
<proteinExistence type="predicted"/>
<evidence type="ECO:0000313" key="4">
    <source>
        <dbReference type="EMBL" id="KAI5409859.1"/>
    </source>
</evidence>
<dbReference type="PROSITE" id="PS51375">
    <property type="entry name" value="PPR"/>
    <property type="match status" value="1"/>
</dbReference>
<dbReference type="AlphaFoldDB" id="A0A9D4WVG9"/>
<dbReference type="InterPro" id="IPR046960">
    <property type="entry name" value="PPR_At4g14850-like_plant"/>
</dbReference>
<dbReference type="Gramene" id="Psat05G0534900-T1">
    <property type="protein sequence ID" value="KAI5409859.1"/>
    <property type="gene ID" value="KIW84_055349"/>
</dbReference>
<dbReference type="Pfam" id="PF01535">
    <property type="entry name" value="PPR"/>
    <property type="match status" value="3"/>
</dbReference>
<accession>A0A9D4WVG9</accession>
<dbReference type="Gramene" id="Psat05G0534800-T1">
    <property type="protein sequence ID" value="KAI5409858.1"/>
    <property type="gene ID" value="KIW84_055348"/>
</dbReference>
<sequence>MHDHAFKIGATRDIVVSSALLDAYSKCQHPHEACKLFGELKAYDAISLNTMITVYCNCGRIENAKWIFNTMPKKTRISWNSILVGLTQNACPSDALDAFCSLAVPREPLDAATVAEAIIVITLFPYDIA</sequence>
<name>A0A9D4WVG9_PEA</name>
<keyword evidence="1" id="KW-0677">Repeat</keyword>
<dbReference type="GO" id="GO:0009451">
    <property type="term" value="P:RNA modification"/>
    <property type="evidence" value="ECO:0007669"/>
    <property type="project" value="InterPro"/>
</dbReference>
<dbReference type="PANTHER" id="PTHR24015:SF548">
    <property type="entry name" value="OS08G0340900 PROTEIN"/>
    <property type="match status" value="1"/>
</dbReference>
<protein>
    <recommendedName>
        <fullName evidence="6">Pentatricopeptide repeat-containing protein</fullName>
    </recommendedName>
</protein>
<comment type="caution">
    <text evidence="4">The sequence shown here is derived from an EMBL/GenBank/DDBJ whole genome shotgun (WGS) entry which is preliminary data.</text>
</comment>
<evidence type="ECO:0000313" key="5">
    <source>
        <dbReference type="Proteomes" id="UP001058974"/>
    </source>
</evidence>
<dbReference type="InterPro" id="IPR011990">
    <property type="entry name" value="TPR-like_helical_dom_sf"/>
</dbReference>
<dbReference type="Proteomes" id="UP001058974">
    <property type="component" value="Chromosome 5"/>
</dbReference>
<organism evidence="4 5">
    <name type="scientific">Pisum sativum</name>
    <name type="common">Garden pea</name>
    <name type="synonym">Lathyrus oleraceus</name>
    <dbReference type="NCBI Taxonomy" id="3888"/>
    <lineage>
        <taxon>Eukaryota</taxon>
        <taxon>Viridiplantae</taxon>
        <taxon>Streptophyta</taxon>
        <taxon>Embryophyta</taxon>
        <taxon>Tracheophyta</taxon>
        <taxon>Spermatophyta</taxon>
        <taxon>Magnoliopsida</taxon>
        <taxon>eudicotyledons</taxon>
        <taxon>Gunneridae</taxon>
        <taxon>Pentapetalae</taxon>
        <taxon>rosids</taxon>
        <taxon>fabids</taxon>
        <taxon>Fabales</taxon>
        <taxon>Fabaceae</taxon>
        <taxon>Papilionoideae</taxon>
        <taxon>50 kb inversion clade</taxon>
        <taxon>NPAAA clade</taxon>
        <taxon>Hologalegina</taxon>
        <taxon>IRL clade</taxon>
        <taxon>Fabeae</taxon>
        <taxon>Lathyrus</taxon>
    </lineage>
</organism>
<dbReference type="GO" id="GO:0003723">
    <property type="term" value="F:RNA binding"/>
    <property type="evidence" value="ECO:0007669"/>
    <property type="project" value="InterPro"/>
</dbReference>
<evidence type="ECO:0000313" key="3">
    <source>
        <dbReference type="EMBL" id="KAI5409858.1"/>
    </source>
</evidence>
<feature type="repeat" description="PPR" evidence="2">
    <location>
        <begin position="44"/>
        <end position="74"/>
    </location>
</feature>
<gene>
    <name evidence="3" type="ORF">KIW84_055348</name>
    <name evidence="4" type="ORF">KIW84_055349</name>
</gene>
<evidence type="ECO:0000256" key="2">
    <source>
        <dbReference type="PROSITE-ProRule" id="PRU00708"/>
    </source>
</evidence>
<dbReference type="EMBL" id="JAMSHJ010000005">
    <property type="protein sequence ID" value="KAI5409859.1"/>
    <property type="molecule type" value="Genomic_DNA"/>
</dbReference>
<evidence type="ECO:0000256" key="1">
    <source>
        <dbReference type="ARBA" id="ARBA00022737"/>
    </source>
</evidence>
<dbReference type="Gene3D" id="1.25.40.10">
    <property type="entry name" value="Tetratricopeptide repeat domain"/>
    <property type="match status" value="1"/>
</dbReference>